<comment type="caution">
    <text evidence="1">The sequence shown here is derived from an EMBL/GenBank/DDBJ whole genome shotgun (WGS) entry which is preliminary data.</text>
</comment>
<dbReference type="AlphaFoldDB" id="A0AAD6KE06"/>
<keyword evidence="2" id="KW-1185">Reference proteome</keyword>
<dbReference type="EMBL" id="JAPFFJ010000008">
    <property type="protein sequence ID" value="KAJ6421763.1"/>
    <property type="molecule type" value="Genomic_DNA"/>
</dbReference>
<reference evidence="1 2" key="1">
    <citation type="journal article" date="2023" name="Int. J. Mol. Sci.">
        <title>De Novo Assembly and Annotation of 11 Diverse Shrub Willow (Salix) Genomes Reveals Novel Gene Organization in Sex-Linked Regions.</title>
        <authorList>
            <person name="Hyden B."/>
            <person name="Feng K."/>
            <person name="Yates T.B."/>
            <person name="Jawdy S."/>
            <person name="Cereghino C."/>
            <person name="Smart L.B."/>
            <person name="Muchero W."/>
        </authorList>
    </citation>
    <scope>NUCLEOTIDE SEQUENCE [LARGE SCALE GENOMIC DNA]</scope>
    <source>
        <tissue evidence="1">Shoot tip</tissue>
    </source>
</reference>
<sequence>MINVRVDNIPAQSNSVIKQCIEDKDASESQNIGGSVETTERLEELNVSESPLVGRLEEPEENMLIQESAEIMENPQKIVSECPTSARFVEAMEPLDISPTAGGSLEQLAIAPEMPIQCTTLLRSFESPERPDIYDEDGQTSETVKKEICRNLDQELDLNLLNEDMNTSGDNQEHFKNYKK</sequence>
<organism evidence="1 2">
    <name type="scientific">Salix udensis</name>
    <dbReference type="NCBI Taxonomy" id="889485"/>
    <lineage>
        <taxon>Eukaryota</taxon>
        <taxon>Viridiplantae</taxon>
        <taxon>Streptophyta</taxon>
        <taxon>Embryophyta</taxon>
        <taxon>Tracheophyta</taxon>
        <taxon>Spermatophyta</taxon>
        <taxon>Magnoliopsida</taxon>
        <taxon>eudicotyledons</taxon>
        <taxon>Gunneridae</taxon>
        <taxon>Pentapetalae</taxon>
        <taxon>rosids</taxon>
        <taxon>fabids</taxon>
        <taxon>Malpighiales</taxon>
        <taxon>Salicaceae</taxon>
        <taxon>Saliceae</taxon>
        <taxon>Salix</taxon>
    </lineage>
</organism>
<protein>
    <submittedName>
        <fullName evidence="1">Uncharacterized protein</fullName>
    </submittedName>
</protein>
<gene>
    <name evidence="1" type="ORF">OIU84_029034</name>
</gene>
<evidence type="ECO:0000313" key="1">
    <source>
        <dbReference type="EMBL" id="KAJ6421763.1"/>
    </source>
</evidence>
<dbReference type="Proteomes" id="UP001162972">
    <property type="component" value="Chromosome 17"/>
</dbReference>
<accession>A0AAD6KE06</accession>
<evidence type="ECO:0000313" key="2">
    <source>
        <dbReference type="Proteomes" id="UP001162972"/>
    </source>
</evidence>
<proteinExistence type="predicted"/>
<name>A0AAD6KE06_9ROSI</name>